<dbReference type="InterPro" id="IPR050345">
    <property type="entry name" value="Aliph_Amidase/BUP"/>
</dbReference>
<comment type="caution">
    <text evidence="4">The sequence shown here is derived from an EMBL/GenBank/DDBJ whole genome shotgun (WGS) entry which is preliminary data.</text>
</comment>
<reference evidence="4 5" key="1">
    <citation type="submission" date="2019-06" db="EMBL/GenBank/DDBJ databases">
        <title>Genome sequence of Litorilinea aerophila BAA-2444.</title>
        <authorList>
            <person name="Maclea K.S."/>
            <person name="Maurais E.G."/>
            <person name="Iannazzi L.C."/>
        </authorList>
    </citation>
    <scope>NUCLEOTIDE SEQUENCE [LARGE SCALE GENOMIC DNA]</scope>
    <source>
        <strain evidence="4 5">ATCC BAA-2444</strain>
    </source>
</reference>
<organism evidence="4 5">
    <name type="scientific">Litorilinea aerophila</name>
    <dbReference type="NCBI Taxonomy" id="1204385"/>
    <lineage>
        <taxon>Bacteria</taxon>
        <taxon>Bacillati</taxon>
        <taxon>Chloroflexota</taxon>
        <taxon>Caldilineae</taxon>
        <taxon>Caldilineales</taxon>
        <taxon>Caldilineaceae</taxon>
        <taxon>Litorilinea</taxon>
    </lineage>
</organism>
<feature type="compositionally biased region" description="Acidic residues" evidence="2">
    <location>
        <begin position="473"/>
        <end position="484"/>
    </location>
</feature>
<accession>A0A540VGW4</accession>
<evidence type="ECO:0000256" key="1">
    <source>
        <dbReference type="ARBA" id="ARBA00022801"/>
    </source>
</evidence>
<evidence type="ECO:0000259" key="3">
    <source>
        <dbReference type="PROSITE" id="PS50263"/>
    </source>
</evidence>
<evidence type="ECO:0000313" key="5">
    <source>
        <dbReference type="Proteomes" id="UP000317371"/>
    </source>
</evidence>
<gene>
    <name evidence="4" type="ORF">FKZ61_09725</name>
</gene>
<dbReference type="InParanoid" id="A0A540VGW4"/>
<feature type="domain" description="CN hydrolase" evidence="3">
    <location>
        <begin position="38"/>
        <end position="337"/>
    </location>
</feature>
<dbReference type="OrthoDB" id="9811121at2"/>
<dbReference type="SUPFAM" id="SSF56317">
    <property type="entry name" value="Carbon-nitrogen hydrolase"/>
    <property type="match status" value="1"/>
</dbReference>
<feature type="compositionally biased region" description="Acidic residues" evidence="2">
    <location>
        <begin position="435"/>
        <end position="452"/>
    </location>
</feature>
<dbReference type="Pfam" id="PF00795">
    <property type="entry name" value="CN_hydrolase"/>
    <property type="match status" value="1"/>
</dbReference>
<dbReference type="Proteomes" id="UP000317371">
    <property type="component" value="Unassembled WGS sequence"/>
</dbReference>
<feature type="region of interest" description="Disordered" evidence="2">
    <location>
        <begin position="413"/>
        <end position="484"/>
    </location>
</feature>
<keyword evidence="5" id="KW-1185">Reference proteome</keyword>
<dbReference type="AlphaFoldDB" id="A0A540VGW4"/>
<dbReference type="EMBL" id="VIGC01000010">
    <property type="protein sequence ID" value="TQE96007.1"/>
    <property type="molecule type" value="Genomic_DNA"/>
</dbReference>
<feature type="compositionally biased region" description="Pro residues" evidence="2">
    <location>
        <begin position="458"/>
        <end position="471"/>
    </location>
</feature>
<evidence type="ECO:0000256" key="2">
    <source>
        <dbReference type="SAM" id="MobiDB-lite"/>
    </source>
</evidence>
<dbReference type="PANTHER" id="PTHR43674">
    <property type="entry name" value="NITRILASE C965.09-RELATED"/>
    <property type="match status" value="1"/>
</dbReference>
<keyword evidence="1" id="KW-0378">Hydrolase</keyword>
<dbReference type="PROSITE" id="PS50263">
    <property type="entry name" value="CN_HYDROLASE"/>
    <property type="match status" value="1"/>
</dbReference>
<dbReference type="PANTHER" id="PTHR43674:SF13">
    <property type="entry name" value="CN HYDROLASE DOMAIN-CONTAINING PROTEIN"/>
    <property type="match status" value="1"/>
</dbReference>
<dbReference type="InterPro" id="IPR003010">
    <property type="entry name" value="C-N_Hydrolase"/>
</dbReference>
<dbReference type="Gene3D" id="3.60.110.10">
    <property type="entry name" value="Carbon-nitrogen hydrolase"/>
    <property type="match status" value="1"/>
</dbReference>
<proteinExistence type="predicted"/>
<dbReference type="GO" id="GO:0016811">
    <property type="term" value="F:hydrolase activity, acting on carbon-nitrogen (but not peptide) bonds, in linear amides"/>
    <property type="evidence" value="ECO:0007669"/>
    <property type="project" value="TreeGrafter"/>
</dbReference>
<dbReference type="InterPro" id="IPR036526">
    <property type="entry name" value="C-N_Hydrolase_sf"/>
</dbReference>
<name>A0A540VGW4_9CHLR</name>
<evidence type="ECO:0000313" key="4">
    <source>
        <dbReference type="EMBL" id="TQE96007.1"/>
    </source>
</evidence>
<protein>
    <recommendedName>
        <fullName evidence="3">CN hydrolase domain-containing protein</fullName>
    </recommendedName>
</protein>
<sequence length="484" mass="52529">MNPPRYGRLQPVGCHARGSCWLPGGWMEWTKDVRVDKLVVACIQQRMRLPWSLEQYQEDLRRFLRVATAKRARLIVFPELAGLMVAPPLLADFKSSLLKRADQGRSRSATPWQRLSGAAARTLARLLHADLRASLAALLDVSAPAVWQAYQEVFAGLAREFGVVLVAPSAYLPDPQDGVLRNLAAVFGSNGELLGTQAKVVLHPDDVDMAQAGQSWNVIPTEVGQLGLILGSDVLYPEVGRLLAYQGAEILAVLAACPEPALYNKIRTGILARMQDNQLFAVASFLVGHNEIGRTGKSFVGKSAIFAPQELTPRLNGVLVEMGNYRSEGVLTAEWDFPALRALWESSDTPVRRQLPLGQTGKILAQLYGRLQGLPNVMEPATLRTLEVNETPTLPASAGSEEVHSLDDLPVISSITSRWPPPSTASPRRGSQAETTDDPLPDDPLPVEEVEDGSWVLPPSPAASTSPPPPVSSEDETDEMDALS</sequence>